<proteinExistence type="predicted"/>
<dbReference type="RefSeq" id="WP_094995285.1">
    <property type="nucleotide sequence ID" value="NZ_NQKI01000058.1"/>
</dbReference>
<dbReference type="PANTHER" id="PTHR33415">
    <property type="entry name" value="PROTEIN EMBRYO DEFECTIVE 514"/>
    <property type="match status" value="1"/>
</dbReference>
<dbReference type="Gene3D" id="3.10.450.40">
    <property type="match status" value="1"/>
</dbReference>
<evidence type="ECO:0000313" key="2">
    <source>
        <dbReference type="Proteomes" id="UP000215788"/>
    </source>
</evidence>
<accession>A0A266N4F5</accession>
<name>A0A266N4F5_9PSED</name>
<dbReference type="Proteomes" id="UP000215788">
    <property type="component" value="Unassembled WGS sequence"/>
</dbReference>
<gene>
    <name evidence="1" type="ORF">CJF39_21825</name>
</gene>
<reference evidence="1 2" key="1">
    <citation type="submission" date="2017-08" db="EMBL/GenBank/DDBJ databases">
        <title>Genomic and metabolic characterisation of spoilage-associated Pseudomonas species.</title>
        <authorList>
            <person name="Stanborough T."/>
            <person name="Fegan N."/>
            <person name="Powell S.M."/>
            <person name="Singh T."/>
            <person name="Tamplin M.L."/>
            <person name="Chandry P.S."/>
        </authorList>
    </citation>
    <scope>NUCLEOTIDE SEQUENCE [LARGE SCALE GENOMIC DNA]</scope>
    <source>
        <strain evidence="1 2">L1802</strain>
    </source>
</reference>
<dbReference type="InterPro" id="IPR044673">
    <property type="entry name" value="DCL-like"/>
</dbReference>
<dbReference type="PANTHER" id="PTHR33415:SF12">
    <property type="entry name" value="PROTEIN EMBRYO DEFECTIVE 514"/>
    <property type="match status" value="1"/>
</dbReference>
<dbReference type="AlphaFoldDB" id="A0A266N4F5"/>
<comment type="caution">
    <text evidence="1">The sequence shown here is derived from an EMBL/GenBank/DDBJ whole genome shotgun (WGS) entry which is preliminary data.</text>
</comment>
<dbReference type="Pfam" id="PF11523">
    <property type="entry name" value="DUF3223"/>
    <property type="match status" value="1"/>
</dbReference>
<dbReference type="EMBL" id="NQKI01000058">
    <property type="protein sequence ID" value="OZY57369.1"/>
    <property type="molecule type" value="Genomic_DNA"/>
</dbReference>
<organism evidence="1 2">
    <name type="scientific">Pseudomonas lundensis</name>
    <dbReference type="NCBI Taxonomy" id="86185"/>
    <lineage>
        <taxon>Bacteria</taxon>
        <taxon>Pseudomonadati</taxon>
        <taxon>Pseudomonadota</taxon>
        <taxon>Gammaproteobacteria</taxon>
        <taxon>Pseudomonadales</taxon>
        <taxon>Pseudomonadaceae</taxon>
        <taxon>Pseudomonas</taxon>
    </lineage>
</organism>
<dbReference type="OrthoDB" id="4177831at2"/>
<evidence type="ECO:0000313" key="1">
    <source>
        <dbReference type="EMBL" id="OZY57369.1"/>
    </source>
</evidence>
<protein>
    <submittedName>
        <fullName evidence="1">Uncharacterized protein</fullName>
    </submittedName>
</protein>
<sequence length="216" mass="24461">MPAKPVGLPSKTFAKQGEATAFFKAMLARYADGEFLNSVDEDILYELLQRHPEADQKIGVGVQAFFRNKSPDHPTSCFHLLRIDGSTTDFGYPTCITGRAPSLRHAFYEACRRSVVAELMVQKQRLCDMSPNGIQCVRTGELTTIHTSEYRHTEPRFRDIVRGFIQMKNLVIDSSMVTDSQDMQYTTVFTDQTMAVDFINYHATVAGLAIFKKYVR</sequence>